<dbReference type="WBParaSite" id="PS1159_v2.g16205.t1">
    <property type="protein sequence ID" value="PS1159_v2.g16205.t1"/>
    <property type="gene ID" value="PS1159_v2.g16205"/>
</dbReference>
<protein>
    <submittedName>
        <fullName evidence="2">Hexosyltransferase</fullName>
    </submittedName>
</protein>
<proteinExistence type="predicted"/>
<reference evidence="2" key="1">
    <citation type="submission" date="2022-11" db="UniProtKB">
        <authorList>
            <consortium name="WormBaseParasite"/>
        </authorList>
    </citation>
    <scope>IDENTIFICATION</scope>
</reference>
<organism evidence="1 2">
    <name type="scientific">Panagrolaimus sp. PS1159</name>
    <dbReference type="NCBI Taxonomy" id="55785"/>
    <lineage>
        <taxon>Eukaryota</taxon>
        <taxon>Metazoa</taxon>
        <taxon>Ecdysozoa</taxon>
        <taxon>Nematoda</taxon>
        <taxon>Chromadorea</taxon>
        <taxon>Rhabditida</taxon>
        <taxon>Tylenchina</taxon>
        <taxon>Panagrolaimomorpha</taxon>
        <taxon>Panagrolaimoidea</taxon>
        <taxon>Panagrolaimidae</taxon>
        <taxon>Panagrolaimus</taxon>
    </lineage>
</organism>
<sequence length="303" mass="35298">MKKSKVFRVELKDINIPYFYYGFGEFKCAKESNILISTLSRPNSFRQRMQIRNSWKKDIPSTMTHKFFVGTIEDERIMRDLKNESKKYGDMVFTSLIDSYFNFTLKVNSLYQFQQYYCPKVEYFIRADENTIFDVLRFQYWLHEELNTISKILNDMAIFGYSINTNSASKSHDNTQDDLHEAYNNSKYPEYIHGSSYLMSSIAVKSILEEAKNHFFANIDDVFYNGFIAESAGITIIDTKKHFEIANSSQKIIPECDENGRPFLFSVSYGFSDNETGLVEFDKALEELKSLKCSKKAPAAKVF</sequence>
<evidence type="ECO:0000313" key="2">
    <source>
        <dbReference type="WBParaSite" id="PS1159_v2.g16205.t1"/>
    </source>
</evidence>
<dbReference type="Proteomes" id="UP000887580">
    <property type="component" value="Unplaced"/>
</dbReference>
<evidence type="ECO:0000313" key="1">
    <source>
        <dbReference type="Proteomes" id="UP000887580"/>
    </source>
</evidence>
<name>A0AC35FCG2_9BILA</name>
<accession>A0AC35FCG2</accession>